<dbReference type="PANTHER" id="PTHR30489:SF0">
    <property type="entry name" value="LIPOPROTEIN-RELEASING SYSTEM TRANSMEMBRANE PROTEIN LOLE"/>
    <property type="match status" value="1"/>
</dbReference>
<dbReference type="InterPro" id="IPR051447">
    <property type="entry name" value="Lipoprotein-release_system"/>
</dbReference>
<keyword evidence="3" id="KW-0813">Transport</keyword>
<evidence type="ECO:0000256" key="3">
    <source>
        <dbReference type="ARBA" id="ARBA00022448"/>
    </source>
</evidence>
<evidence type="ECO:0000256" key="7">
    <source>
        <dbReference type="ARBA" id="ARBA00023136"/>
    </source>
</evidence>
<name>A0A2I1XDF2_NEISI</name>
<sequence length="416" mass="45384">MVSLETWIGLRYLRAKKRNGFMSFITMISIIGIALGVTALITVLSVMNGFQKEIRGQLLNVAPHAEIGYYDNGNGLGWQNLREIVKDKKEVLASAPYISDQALLANAGEVRGVQIRGILPSEEKNVVDYGKDMPAGSFDSLKPGNFDIILGEGLAQALGAEVGGKVTVITPEGNVTPAGVVPRLKQFNVVGLVKTGVYEVDNSLAMTHIQDAQVLYRLGENFGGLRLKLADPQNAPSFTVNLIPPSKKDSIWVRDWTFNNRSYFEAVELEKRMMFIILTLIIAVAAFNLVSSLVMAVTEKQADIAILRTLGLAPSGVMKIFMVQGAFAGFFGTLIGVVCGVLLGWNVGKIVAFFEKIFGVHLINSQIYFIDYLPSDVNMRDVAVISCISLGLAFLATLYPSWRAAKTQPAEALRYE</sequence>
<evidence type="ECO:0000313" key="12">
    <source>
        <dbReference type="Proteomes" id="UP000234767"/>
    </source>
</evidence>
<evidence type="ECO:0000256" key="5">
    <source>
        <dbReference type="ARBA" id="ARBA00022692"/>
    </source>
</evidence>
<accession>A0A2I1XDF2</accession>
<keyword evidence="11" id="KW-0449">Lipoprotein</keyword>
<gene>
    <name evidence="11" type="ORF">CYK00_03545</name>
</gene>
<comment type="subcellular location">
    <subcellularLocation>
        <location evidence="1">Cell membrane</location>
        <topology evidence="1">Multi-pass membrane protein</topology>
    </subcellularLocation>
</comment>
<feature type="domain" description="MacB-like periplasmic core" evidence="10">
    <location>
        <begin position="26"/>
        <end position="236"/>
    </location>
</feature>
<evidence type="ECO:0000256" key="4">
    <source>
        <dbReference type="ARBA" id="ARBA00022475"/>
    </source>
</evidence>
<dbReference type="GO" id="GO:0044874">
    <property type="term" value="P:lipoprotein localization to outer membrane"/>
    <property type="evidence" value="ECO:0007669"/>
    <property type="project" value="TreeGrafter"/>
</dbReference>
<feature type="transmembrane region" description="Helical" evidence="8">
    <location>
        <begin position="20"/>
        <end position="47"/>
    </location>
</feature>
<dbReference type="NCBIfam" id="TIGR02212">
    <property type="entry name" value="lolCE"/>
    <property type="match status" value="1"/>
</dbReference>
<keyword evidence="6 8" id="KW-1133">Transmembrane helix</keyword>
<evidence type="ECO:0000256" key="2">
    <source>
        <dbReference type="ARBA" id="ARBA00005236"/>
    </source>
</evidence>
<evidence type="ECO:0000256" key="6">
    <source>
        <dbReference type="ARBA" id="ARBA00022989"/>
    </source>
</evidence>
<comment type="caution">
    <text evidence="11">The sequence shown here is derived from an EMBL/GenBank/DDBJ whole genome shotgun (WGS) entry which is preliminary data.</text>
</comment>
<keyword evidence="4" id="KW-1003">Cell membrane</keyword>
<evidence type="ECO:0000256" key="1">
    <source>
        <dbReference type="ARBA" id="ARBA00004651"/>
    </source>
</evidence>
<evidence type="ECO:0000313" key="11">
    <source>
        <dbReference type="EMBL" id="PLA40656.1"/>
    </source>
</evidence>
<dbReference type="Pfam" id="PF02687">
    <property type="entry name" value="FtsX"/>
    <property type="match status" value="1"/>
</dbReference>
<dbReference type="RefSeq" id="WP_060975213.1">
    <property type="nucleotide sequence ID" value="NZ_CP072524.1"/>
</dbReference>
<dbReference type="InterPro" id="IPR003838">
    <property type="entry name" value="ABC3_permease_C"/>
</dbReference>
<evidence type="ECO:0000259" key="9">
    <source>
        <dbReference type="Pfam" id="PF02687"/>
    </source>
</evidence>
<feature type="domain" description="ABC3 transporter permease C-terminal" evidence="9">
    <location>
        <begin position="275"/>
        <end position="409"/>
    </location>
</feature>
<feature type="transmembrane region" description="Helical" evidence="8">
    <location>
        <begin position="275"/>
        <end position="297"/>
    </location>
</feature>
<feature type="transmembrane region" description="Helical" evidence="8">
    <location>
        <begin position="317"/>
        <end position="343"/>
    </location>
</feature>
<dbReference type="InterPro" id="IPR011925">
    <property type="entry name" value="LolCE_TM"/>
</dbReference>
<dbReference type="GO" id="GO:0098797">
    <property type="term" value="C:plasma membrane protein complex"/>
    <property type="evidence" value="ECO:0007669"/>
    <property type="project" value="TreeGrafter"/>
</dbReference>
<dbReference type="GO" id="GO:0042953">
    <property type="term" value="P:lipoprotein transport"/>
    <property type="evidence" value="ECO:0007669"/>
    <property type="project" value="InterPro"/>
</dbReference>
<dbReference type="AlphaFoldDB" id="A0A2I1XDF2"/>
<dbReference type="PANTHER" id="PTHR30489">
    <property type="entry name" value="LIPOPROTEIN-RELEASING SYSTEM TRANSMEMBRANE PROTEIN LOLE"/>
    <property type="match status" value="1"/>
</dbReference>
<evidence type="ECO:0000256" key="8">
    <source>
        <dbReference type="SAM" id="Phobius"/>
    </source>
</evidence>
<feature type="transmembrane region" description="Helical" evidence="8">
    <location>
        <begin position="382"/>
        <end position="399"/>
    </location>
</feature>
<dbReference type="InterPro" id="IPR025857">
    <property type="entry name" value="MacB_PCD"/>
</dbReference>
<organism evidence="11 12">
    <name type="scientific">Neisseria sicca</name>
    <dbReference type="NCBI Taxonomy" id="490"/>
    <lineage>
        <taxon>Bacteria</taxon>
        <taxon>Pseudomonadati</taxon>
        <taxon>Pseudomonadota</taxon>
        <taxon>Betaproteobacteria</taxon>
        <taxon>Neisseriales</taxon>
        <taxon>Neisseriaceae</taxon>
        <taxon>Neisseria</taxon>
    </lineage>
</organism>
<protein>
    <submittedName>
        <fullName evidence="11">Lipoprotein-releasing system transmembrane subunit LolC</fullName>
    </submittedName>
</protein>
<dbReference type="GeneID" id="64350118"/>
<reference evidence="11 12" key="1">
    <citation type="submission" date="2017-12" db="EMBL/GenBank/DDBJ databases">
        <title>Phylogenetic diversity of female urinary microbiome.</title>
        <authorList>
            <person name="Thomas-White K."/>
            <person name="Wolfe A.J."/>
        </authorList>
    </citation>
    <scope>NUCLEOTIDE SEQUENCE [LARGE SCALE GENOMIC DNA]</scope>
    <source>
        <strain evidence="11 12">UMB0321</strain>
    </source>
</reference>
<comment type="similarity">
    <text evidence="2">Belongs to the ABC-4 integral membrane protein family. LolC/E subfamily.</text>
</comment>
<proteinExistence type="inferred from homology"/>
<dbReference type="Pfam" id="PF12704">
    <property type="entry name" value="MacB_PCD"/>
    <property type="match status" value="1"/>
</dbReference>
<keyword evidence="5 8" id="KW-0812">Transmembrane</keyword>
<dbReference type="Proteomes" id="UP000234767">
    <property type="component" value="Unassembled WGS sequence"/>
</dbReference>
<keyword evidence="7 8" id="KW-0472">Membrane</keyword>
<evidence type="ECO:0000259" key="10">
    <source>
        <dbReference type="Pfam" id="PF12704"/>
    </source>
</evidence>
<dbReference type="EMBL" id="PKJO01000003">
    <property type="protein sequence ID" value="PLA40656.1"/>
    <property type="molecule type" value="Genomic_DNA"/>
</dbReference>